<reference evidence="1" key="2">
    <citation type="journal article" date="2015" name="Fish Shellfish Immunol.">
        <title>Early steps in the European eel (Anguilla anguilla)-Vibrio vulnificus interaction in the gills: Role of the RtxA13 toxin.</title>
        <authorList>
            <person name="Callol A."/>
            <person name="Pajuelo D."/>
            <person name="Ebbesson L."/>
            <person name="Teles M."/>
            <person name="MacKenzie S."/>
            <person name="Amaro C."/>
        </authorList>
    </citation>
    <scope>NUCLEOTIDE SEQUENCE</scope>
</reference>
<evidence type="ECO:0000313" key="1">
    <source>
        <dbReference type="EMBL" id="JAH43562.1"/>
    </source>
</evidence>
<accession>A0A0E9SQN8</accession>
<reference evidence="1" key="1">
    <citation type="submission" date="2014-11" db="EMBL/GenBank/DDBJ databases">
        <authorList>
            <person name="Amaro Gonzalez C."/>
        </authorList>
    </citation>
    <scope>NUCLEOTIDE SEQUENCE</scope>
</reference>
<proteinExistence type="predicted"/>
<name>A0A0E9SQN8_ANGAN</name>
<sequence length="41" mass="4769">MMKNVLLKNIKSKLNINYLIVFSKLRQMAASGKTLIKWPSF</sequence>
<dbReference type="AlphaFoldDB" id="A0A0E9SQN8"/>
<organism evidence="1">
    <name type="scientific">Anguilla anguilla</name>
    <name type="common">European freshwater eel</name>
    <name type="synonym">Muraena anguilla</name>
    <dbReference type="NCBI Taxonomy" id="7936"/>
    <lineage>
        <taxon>Eukaryota</taxon>
        <taxon>Metazoa</taxon>
        <taxon>Chordata</taxon>
        <taxon>Craniata</taxon>
        <taxon>Vertebrata</taxon>
        <taxon>Euteleostomi</taxon>
        <taxon>Actinopterygii</taxon>
        <taxon>Neopterygii</taxon>
        <taxon>Teleostei</taxon>
        <taxon>Anguilliformes</taxon>
        <taxon>Anguillidae</taxon>
        <taxon>Anguilla</taxon>
    </lineage>
</organism>
<protein>
    <submittedName>
        <fullName evidence="1">Uncharacterized protein</fullName>
    </submittedName>
</protein>
<dbReference type="EMBL" id="GBXM01065015">
    <property type="protein sequence ID" value="JAH43562.1"/>
    <property type="molecule type" value="Transcribed_RNA"/>
</dbReference>